<dbReference type="AlphaFoldDB" id="A0A644U8L4"/>
<evidence type="ECO:0000313" key="1">
    <source>
        <dbReference type="EMBL" id="MPL75203.1"/>
    </source>
</evidence>
<organism evidence="1">
    <name type="scientific">bioreactor metagenome</name>
    <dbReference type="NCBI Taxonomy" id="1076179"/>
    <lineage>
        <taxon>unclassified sequences</taxon>
        <taxon>metagenomes</taxon>
        <taxon>ecological metagenomes</taxon>
    </lineage>
</organism>
<comment type="caution">
    <text evidence="1">The sequence shown here is derived from an EMBL/GenBank/DDBJ whole genome shotgun (WGS) entry which is preliminary data.</text>
</comment>
<accession>A0A644U8L4</accession>
<name>A0A644U8L4_9ZZZZ</name>
<sequence>MENNKKPDWITPQEWAVNPNIYHWEQSRKAMQFVKQSKPVSRVQVLAMMEKRYESIGLSKKDYENSLN</sequence>
<dbReference type="EMBL" id="VSSQ01000086">
    <property type="protein sequence ID" value="MPL75203.1"/>
    <property type="molecule type" value="Genomic_DNA"/>
</dbReference>
<protein>
    <submittedName>
        <fullName evidence="1">Uncharacterized protein</fullName>
    </submittedName>
</protein>
<gene>
    <name evidence="1" type="ORF">SDC9_21025</name>
</gene>
<proteinExistence type="predicted"/>
<reference evidence="1" key="1">
    <citation type="submission" date="2019-08" db="EMBL/GenBank/DDBJ databases">
        <authorList>
            <person name="Kucharzyk K."/>
            <person name="Murdoch R.W."/>
            <person name="Higgins S."/>
            <person name="Loffler F."/>
        </authorList>
    </citation>
    <scope>NUCLEOTIDE SEQUENCE</scope>
</reference>